<evidence type="ECO:0000313" key="8">
    <source>
        <dbReference type="EMBL" id="KAF5712050.1"/>
    </source>
</evidence>
<keyword evidence="6" id="KW-0406">Ion transport</keyword>
<evidence type="ECO:0000256" key="5">
    <source>
        <dbReference type="ARBA" id="ARBA00023136"/>
    </source>
</evidence>
<dbReference type="PANTHER" id="PTHR12483">
    <property type="entry name" value="SOLUTE CARRIER FAMILY 31 COPPER TRANSPORTERS"/>
    <property type="match status" value="1"/>
</dbReference>
<dbReference type="InterPro" id="IPR007274">
    <property type="entry name" value="Cop_transporter"/>
</dbReference>
<evidence type="ECO:0000256" key="7">
    <source>
        <dbReference type="SAM" id="MobiDB-lite"/>
    </source>
</evidence>
<comment type="subcellular location">
    <subcellularLocation>
        <location evidence="1 6">Membrane</location>
        <topology evidence="1 6">Multi-pass membrane protein</topology>
    </subcellularLocation>
</comment>
<keyword evidence="6" id="KW-0813">Transport</keyword>
<accession>A0A8H6DD27</accession>
<sequence length="243" mass="25879">MPPTSAAASANFSAGESKSCLTNPMLWNWNNIGVCFISEAWYIDSGALFATTCLAAFGLALFLQFARRASREWERHLFARNVGNPQAFFDPINGIELAPLQPAAAQPAAAQPAAAQPADAQPADAQSADAQSAGGQSADGQPAAAQPAQPAPANGPGNAANRLPPFCPSFVEHIIEASLCTLRLAVTYILILMAVSFNGYIIICIFSGHFFGIVLFWREPVAKANKPNVYQRLFQRPIVFGNV</sequence>
<comment type="caution">
    <text evidence="8">The sequence shown here is derived from an EMBL/GenBank/DDBJ whole genome shotgun (WGS) entry which is preliminary data.</text>
</comment>
<dbReference type="Pfam" id="PF04145">
    <property type="entry name" value="Ctr"/>
    <property type="match status" value="1"/>
</dbReference>
<dbReference type="EMBL" id="JAAQPF010000176">
    <property type="protein sequence ID" value="KAF5712050.1"/>
    <property type="molecule type" value="Genomic_DNA"/>
</dbReference>
<feature type="transmembrane region" description="Helical" evidence="6">
    <location>
        <begin position="46"/>
        <end position="66"/>
    </location>
</feature>
<dbReference type="AlphaFoldDB" id="A0A8H6DD27"/>
<evidence type="ECO:0000256" key="3">
    <source>
        <dbReference type="ARBA" id="ARBA00022692"/>
    </source>
</evidence>
<evidence type="ECO:0000313" key="9">
    <source>
        <dbReference type="Proteomes" id="UP000532311"/>
    </source>
</evidence>
<feature type="region of interest" description="Disordered" evidence="7">
    <location>
        <begin position="108"/>
        <end position="157"/>
    </location>
</feature>
<keyword evidence="9" id="KW-1185">Reference proteome</keyword>
<dbReference type="PANTHER" id="PTHR12483:SF73">
    <property type="entry name" value="COPPER TRANSPORT PROTEIN CTR3"/>
    <property type="match status" value="1"/>
</dbReference>
<name>A0A8H6DD27_9HYPO</name>
<dbReference type="GO" id="GO:0016020">
    <property type="term" value="C:membrane"/>
    <property type="evidence" value="ECO:0007669"/>
    <property type="project" value="UniProtKB-SubCell"/>
</dbReference>
<keyword evidence="6" id="KW-0187">Copper transport</keyword>
<dbReference type="GO" id="GO:0005375">
    <property type="term" value="F:copper ion transmembrane transporter activity"/>
    <property type="evidence" value="ECO:0007669"/>
    <property type="project" value="UniProtKB-UniRule"/>
</dbReference>
<keyword evidence="6" id="KW-0186">Copper</keyword>
<proteinExistence type="inferred from homology"/>
<comment type="similarity">
    <text evidence="2 6">Belongs to the copper transporter (Ctr) (TC 1.A.56) family. SLC31A subfamily.</text>
</comment>
<evidence type="ECO:0000256" key="6">
    <source>
        <dbReference type="RuleBase" id="RU367022"/>
    </source>
</evidence>
<keyword evidence="4 6" id="KW-1133">Transmembrane helix</keyword>
<organism evidence="8 9">
    <name type="scientific">Fusarium globosum</name>
    <dbReference type="NCBI Taxonomy" id="78864"/>
    <lineage>
        <taxon>Eukaryota</taxon>
        <taxon>Fungi</taxon>
        <taxon>Dikarya</taxon>
        <taxon>Ascomycota</taxon>
        <taxon>Pezizomycotina</taxon>
        <taxon>Sordariomycetes</taxon>
        <taxon>Hypocreomycetidae</taxon>
        <taxon>Hypocreales</taxon>
        <taxon>Nectriaceae</taxon>
        <taxon>Fusarium</taxon>
        <taxon>Fusarium fujikuroi species complex</taxon>
    </lineage>
</organism>
<keyword evidence="3 6" id="KW-0812">Transmembrane</keyword>
<reference evidence="8 9" key="1">
    <citation type="submission" date="2020-05" db="EMBL/GenBank/DDBJ databases">
        <title>Identification and distribution of gene clusters putatively required for synthesis of sphingolipid metabolism inhibitors in phylogenetically diverse species of the filamentous fungus Fusarium.</title>
        <authorList>
            <person name="Kim H.-S."/>
            <person name="Busman M."/>
            <person name="Brown D.W."/>
            <person name="Divon H."/>
            <person name="Uhlig S."/>
            <person name="Proctor R.H."/>
        </authorList>
    </citation>
    <scope>NUCLEOTIDE SEQUENCE [LARGE SCALE GENOMIC DNA]</scope>
    <source>
        <strain evidence="8 9">NRRL 26131</strain>
    </source>
</reference>
<evidence type="ECO:0000256" key="1">
    <source>
        <dbReference type="ARBA" id="ARBA00004141"/>
    </source>
</evidence>
<protein>
    <recommendedName>
        <fullName evidence="6">Copper transport protein</fullName>
    </recommendedName>
</protein>
<keyword evidence="5 6" id="KW-0472">Membrane</keyword>
<evidence type="ECO:0000256" key="2">
    <source>
        <dbReference type="ARBA" id="ARBA00006921"/>
    </source>
</evidence>
<dbReference type="Proteomes" id="UP000532311">
    <property type="component" value="Unassembled WGS sequence"/>
</dbReference>
<evidence type="ECO:0000256" key="4">
    <source>
        <dbReference type="ARBA" id="ARBA00022989"/>
    </source>
</evidence>
<gene>
    <name evidence="8" type="ORF">FGLOB1_4713</name>
</gene>